<accession>A0A9P0QV23</accession>
<dbReference type="EMBL" id="CAKXYY010000021">
    <property type="protein sequence ID" value="CAH2355090.1"/>
    <property type="molecule type" value="Genomic_DNA"/>
</dbReference>
<comment type="caution">
    <text evidence="1">The sequence shown here is derived from an EMBL/GenBank/DDBJ whole genome shotgun (WGS) entry which is preliminary data.</text>
</comment>
<organism evidence="1 2">
    <name type="scientific">[Candida] railenensis</name>
    <dbReference type="NCBI Taxonomy" id="45579"/>
    <lineage>
        <taxon>Eukaryota</taxon>
        <taxon>Fungi</taxon>
        <taxon>Dikarya</taxon>
        <taxon>Ascomycota</taxon>
        <taxon>Saccharomycotina</taxon>
        <taxon>Pichiomycetes</taxon>
        <taxon>Debaryomycetaceae</taxon>
        <taxon>Kurtzmaniella</taxon>
    </lineage>
</organism>
<dbReference type="OrthoDB" id="3984304at2759"/>
<gene>
    <name evidence="1" type="ORF">CLIB1423_21S01596</name>
</gene>
<evidence type="ECO:0000313" key="1">
    <source>
        <dbReference type="EMBL" id="CAH2355090.1"/>
    </source>
</evidence>
<dbReference type="AlphaFoldDB" id="A0A9P0QV23"/>
<evidence type="ECO:0000313" key="2">
    <source>
        <dbReference type="Proteomes" id="UP000837801"/>
    </source>
</evidence>
<protein>
    <submittedName>
        <fullName evidence="1">Uncharacterized protein</fullName>
    </submittedName>
</protein>
<name>A0A9P0QV23_9ASCO</name>
<dbReference type="Proteomes" id="UP000837801">
    <property type="component" value="Unassembled WGS sequence"/>
</dbReference>
<keyword evidence="2" id="KW-1185">Reference proteome</keyword>
<sequence>MAQLSENIGKNLDTSFLNGASKLKIVEHAPQPLISVNCKAPCTITTTTSHSLGYANSAPLMNSTDFDTVIVHKSKSCTIENGCKQDDQVDLITLPAGSSSLVSPPGAESTASIMSSEFPYDLSPRPHSPPYYNSTANDHTDYRTSFGRSIREAVILNRSQHHSPSPTSYFQSIMEERLTRWRPSDSHQSVDATMNGQHPYQIRHFANRDTNSMVAVPFFVNIKEWWKTKNDNTSSIAPIPDPDSHILPIFQQQTASWTYNFSNFMKKIQPHTSDSLVIERNSPKQFISAEPQSAKQLSYTPEAIPYKNFELNFEKRNQDCSTSARRVQQTEYEDDETMNLIGVNENFLTNFIQTSWTCISSIRCQ</sequence>
<proteinExistence type="predicted"/>
<reference evidence="1" key="1">
    <citation type="submission" date="2022-03" db="EMBL/GenBank/DDBJ databases">
        <authorList>
            <person name="Legras J.-L."/>
            <person name="Devillers H."/>
            <person name="Grondin C."/>
        </authorList>
    </citation>
    <scope>NUCLEOTIDE SEQUENCE</scope>
    <source>
        <strain evidence="1">CLIB 1423</strain>
    </source>
</reference>